<sequence length="106" mass="11957">MTVDNVMTVVSVITVDDELTTRLHTGLLRISSLCNLEAAVDHTMFLLGVHKFNLVGIVFLLERHQLYLVNLVFLLERKKLSCIPAKALLYFTIPIAIDWDGLMCAK</sequence>
<dbReference type="AlphaFoldDB" id="A0A7S2WJ59"/>
<reference evidence="1" key="1">
    <citation type="submission" date="2021-01" db="EMBL/GenBank/DDBJ databases">
        <authorList>
            <person name="Corre E."/>
            <person name="Pelletier E."/>
            <person name="Niang G."/>
            <person name="Scheremetjew M."/>
            <person name="Finn R."/>
            <person name="Kale V."/>
            <person name="Holt S."/>
            <person name="Cochrane G."/>
            <person name="Meng A."/>
            <person name="Brown T."/>
            <person name="Cohen L."/>
        </authorList>
    </citation>
    <scope>NUCLEOTIDE SEQUENCE</scope>
    <source>
        <strain evidence="1">CCMP1452</strain>
    </source>
</reference>
<evidence type="ECO:0000313" key="1">
    <source>
        <dbReference type="EMBL" id="CAD9689594.1"/>
    </source>
</evidence>
<proteinExistence type="predicted"/>
<dbReference type="EMBL" id="HBHI01023472">
    <property type="protein sequence ID" value="CAD9689594.1"/>
    <property type="molecule type" value="Transcribed_RNA"/>
</dbReference>
<name>A0A7S2WJ59_9STRA</name>
<accession>A0A7S2WJ59</accession>
<organism evidence="1">
    <name type="scientific">Eucampia antarctica</name>
    <dbReference type="NCBI Taxonomy" id="49252"/>
    <lineage>
        <taxon>Eukaryota</taxon>
        <taxon>Sar</taxon>
        <taxon>Stramenopiles</taxon>
        <taxon>Ochrophyta</taxon>
        <taxon>Bacillariophyta</taxon>
        <taxon>Mediophyceae</taxon>
        <taxon>Biddulphiophycidae</taxon>
        <taxon>Hemiaulales</taxon>
        <taxon>Hemiaulaceae</taxon>
        <taxon>Eucampia</taxon>
    </lineage>
</organism>
<gene>
    <name evidence="1" type="ORF">EANT1437_LOCUS12064</name>
</gene>
<protein>
    <submittedName>
        <fullName evidence="1">Uncharacterized protein</fullName>
    </submittedName>
</protein>